<feature type="transmembrane region" description="Helical" evidence="3">
    <location>
        <begin position="1528"/>
        <end position="1547"/>
    </location>
</feature>
<feature type="region of interest" description="Disordered" evidence="2">
    <location>
        <begin position="1688"/>
        <end position="1776"/>
    </location>
</feature>
<dbReference type="Gene3D" id="3.40.50.450">
    <property type="match status" value="1"/>
</dbReference>
<feature type="transmembrane region" description="Helical" evidence="3">
    <location>
        <begin position="1559"/>
        <end position="1579"/>
    </location>
</feature>
<evidence type="ECO:0000313" key="5">
    <source>
        <dbReference type="EMBL" id="CAI3987730.1"/>
    </source>
</evidence>
<accession>A0A9P1CA34</accession>
<reference evidence="5" key="1">
    <citation type="submission" date="2022-10" db="EMBL/GenBank/DDBJ databases">
        <authorList>
            <person name="Chen Y."/>
            <person name="Dougan E. K."/>
            <person name="Chan C."/>
            <person name="Rhodes N."/>
            <person name="Thang M."/>
        </authorList>
    </citation>
    <scope>NUCLEOTIDE SEQUENCE</scope>
</reference>
<dbReference type="OrthoDB" id="10062307at2759"/>
<evidence type="ECO:0000313" key="6">
    <source>
        <dbReference type="EMBL" id="CAL4775042.1"/>
    </source>
</evidence>
<dbReference type="SMART" id="SM00368">
    <property type="entry name" value="LRR_RI"/>
    <property type="match status" value="3"/>
</dbReference>
<dbReference type="PROSITE" id="PS00018">
    <property type="entry name" value="EF_HAND_1"/>
    <property type="match status" value="1"/>
</dbReference>
<name>A0A9P1CA34_9DINO</name>
<gene>
    <name evidence="5" type="ORF">C1SCF055_LOCUS14983</name>
</gene>
<evidence type="ECO:0000256" key="2">
    <source>
        <dbReference type="SAM" id="MobiDB-lite"/>
    </source>
</evidence>
<feature type="compositionally biased region" description="Basic residues" evidence="2">
    <location>
        <begin position="509"/>
        <end position="519"/>
    </location>
</feature>
<dbReference type="SUPFAM" id="SSF102405">
    <property type="entry name" value="MCP/YpsA-like"/>
    <property type="match status" value="1"/>
</dbReference>
<dbReference type="InterPro" id="IPR032675">
    <property type="entry name" value="LRR_dom_sf"/>
</dbReference>
<evidence type="ECO:0000313" key="7">
    <source>
        <dbReference type="Proteomes" id="UP001152797"/>
    </source>
</evidence>
<feature type="domain" description="EF-hand" evidence="4">
    <location>
        <begin position="1315"/>
        <end position="1350"/>
    </location>
</feature>
<keyword evidence="7" id="KW-1185">Reference proteome</keyword>
<feature type="transmembrane region" description="Helical" evidence="3">
    <location>
        <begin position="1489"/>
        <end position="1516"/>
    </location>
</feature>
<feature type="compositionally biased region" description="Polar residues" evidence="2">
    <location>
        <begin position="1760"/>
        <end position="1769"/>
    </location>
</feature>
<evidence type="ECO:0000259" key="4">
    <source>
        <dbReference type="PROSITE" id="PS50222"/>
    </source>
</evidence>
<sequence length="1776" mass="195057">MKSSFPKTAVLDDDEWERMSSYSLVASHNTGFSKGTSALRPDGRLLNFEVDEYLIRHTIARGVKTRLDEGLWRFELRGVRVVTRGAGIDLEVQDADFVAGFLPVSEQNGAKQKYEVLLEQLERALDEEDMVRVLEEQLTGENDVVIPLLVQCPPDCPLLQHCAKQGWACAVRWLLDNGFAAGLGYRCKHRMTLLHFVAWEGRKNVLEELGSAARDLCDIPNAFGELPELSGFIRSRQLALEEPEGEDQDALASACLEVAVACRCLRTGHASAQDFVEDANAQIASSSSFSEVLPRILTVLAANHNLERLVLEYCGIGSESVRPLVHFLSNLSHRLAFLWLCGNPLGDDAVQQLLPEVHGKVVSLNLSGTGMTAASLPAVGEVVQHGAVEKLSIGANNLAELGSADQCVQMRTLAMMMSQSPSLKSMDLSKTRLTPGQLTHLAQMIRRAPALETLMLVSVSMTMEFAELDGRNPFIQSMHDPMCKVLRLETSLLEYPQLFRAFMAAKRNRGKGKGKHGKNTSKGSKGSEAFRQSSDEVGRRADTLCLPTSLFVRLKGLRQVHPDRPMAACFSTESYGITADLELDPVNGSAGSQIFQAYLQCRNKGTTTLHVLGGSVTNQPGYLACTRLQEVSQEFAALDSICLLFHRRTTNDVLLVPERTPASKLLKTRLDDFILDDSYVLQDRFGIGRKSLRRLTGTQIMQDVDFCDFSADELFLLANLADLENYKTWIGHDVFSVRHSVDFQRLRQHPEVLEVIRQFKVVVDQEGISRPTRPTLQVPSDPHVATRVAGRDHERQVDLQASIQTCVFKWFTAMVSCQELSTGSVNCLSHDGRWKRVLYLVSIGEDMLVDGEVKGLRQSSAEWIPVAELPEALQDDKFPMLRSVTSLLQRSPTHRLQWQAEAGPQFKINCSSRSTPGDCTLRGAFNACRKNAADASSKLRSPVSPVRRSSTSIAGKNLSIASLAALGKNLSALSALQPPSCGAQEENGPLRICILGGTSIQRHETELLAAAIAENLATISGSISVFTEGMPGVQQAFLRGSEGLQLNHLVPEGHACSWPGRELVAGKDIKERKAIFSMLGDVYIVLEGGPNVAAQVKEAFRRGAQIIPVVRSGGAASGLFNFPKEALAKPPFASQEQWQLLRDEAAPVPSTAEAVVSIVEEVLREFPDGCGRRSMEDPASPSSPASWKPLLERASPEDLHTAAASVPSVGEAELLAPKASSATPFLFRPSRIRTEIPPATPRNKAACNRRQARDDWNTQEILLDWAVARYPGRKVRQRFDLPKPLAELSEFRAHFNLIFPSLEIQQWEDNETAEQAAQQLNFAFQCADRDGDGLVNVREMHYGLQCAYGYERLTSDAVRQLAFTPAADRLQDLMESLNEGLVSAAEVQGVLREAKMIGEGRPALLWALGAWYINVERSNSPWIQVLLASVRRWIPSDEEHHGWMLHALAKATMELPKTLPLPRRLGGELRKANGGQREETASRASQACVLMLSVLIHMFYLCMLIFPSLLFGLLIFLGSEHGDDRCPYDLDALLVWFGALGLAVLVMDCANDGRLGISIGVYILKFFLALTPLLGMAWTHSLRHKDADICGPYVFWTSKWIWSAIASCEMYVICLLGWSFHVARNHERFLRRAASGEDDLVDLGPEYVICLLGWSFHVARNHERFLRRAASGEDDLVDLGPESPVTNDALVSLPVPGIPGKSPSASNRPASATSPVSPGGSPDAAKAVPERSDKVTAPLRSPVRPSSASGPERRAAATVQRPTPGTSGSAMKAVQK</sequence>
<keyword evidence="3" id="KW-1133">Transmembrane helix</keyword>
<dbReference type="SUPFAM" id="SSF52047">
    <property type="entry name" value="RNI-like"/>
    <property type="match status" value="1"/>
</dbReference>
<feature type="region of interest" description="Disordered" evidence="2">
    <location>
        <begin position="1169"/>
        <end position="1188"/>
    </location>
</feature>
<comment type="caution">
    <text evidence="5">The sequence shown here is derived from an EMBL/GenBank/DDBJ whole genome shotgun (WGS) entry which is preliminary data.</text>
</comment>
<keyword evidence="3" id="KW-0812">Transmembrane</keyword>
<keyword evidence="3" id="KW-0472">Membrane</keyword>
<protein>
    <recommendedName>
        <fullName evidence="4">EF-hand domain-containing protein</fullName>
    </recommendedName>
</protein>
<dbReference type="Proteomes" id="UP001152797">
    <property type="component" value="Unassembled WGS sequence"/>
</dbReference>
<feature type="coiled-coil region" evidence="1">
    <location>
        <begin position="104"/>
        <end position="131"/>
    </location>
</feature>
<proteinExistence type="predicted"/>
<feature type="non-terminal residue" evidence="5">
    <location>
        <position position="1776"/>
    </location>
</feature>
<dbReference type="PROSITE" id="PS50222">
    <property type="entry name" value="EF_HAND_2"/>
    <property type="match status" value="1"/>
</dbReference>
<feature type="transmembrane region" description="Helical" evidence="3">
    <location>
        <begin position="1600"/>
        <end position="1620"/>
    </location>
</feature>
<reference evidence="6 7" key="2">
    <citation type="submission" date="2024-05" db="EMBL/GenBank/DDBJ databases">
        <authorList>
            <person name="Chen Y."/>
            <person name="Shah S."/>
            <person name="Dougan E. K."/>
            <person name="Thang M."/>
            <person name="Chan C."/>
        </authorList>
    </citation>
    <scope>NUCLEOTIDE SEQUENCE [LARGE SCALE GENOMIC DNA]</scope>
</reference>
<dbReference type="GO" id="GO:0005509">
    <property type="term" value="F:calcium ion binding"/>
    <property type="evidence" value="ECO:0007669"/>
    <property type="project" value="InterPro"/>
</dbReference>
<dbReference type="Gene3D" id="3.80.10.10">
    <property type="entry name" value="Ribonuclease Inhibitor"/>
    <property type="match status" value="1"/>
</dbReference>
<keyword evidence="1" id="KW-0175">Coiled coil</keyword>
<dbReference type="InterPro" id="IPR002048">
    <property type="entry name" value="EF_hand_dom"/>
</dbReference>
<dbReference type="InterPro" id="IPR018247">
    <property type="entry name" value="EF_Hand_1_Ca_BS"/>
</dbReference>
<dbReference type="EMBL" id="CAMXCT010001197">
    <property type="protein sequence ID" value="CAI3987730.1"/>
    <property type="molecule type" value="Genomic_DNA"/>
</dbReference>
<feature type="compositionally biased region" description="Polar residues" evidence="2">
    <location>
        <begin position="1703"/>
        <end position="1716"/>
    </location>
</feature>
<dbReference type="EMBL" id="CAMXCT020001197">
    <property type="protein sequence ID" value="CAL1141105.1"/>
    <property type="molecule type" value="Genomic_DNA"/>
</dbReference>
<organism evidence="5">
    <name type="scientific">Cladocopium goreaui</name>
    <dbReference type="NCBI Taxonomy" id="2562237"/>
    <lineage>
        <taxon>Eukaryota</taxon>
        <taxon>Sar</taxon>
        <taxon>Alveolata</taxon>
        <taxon>Dinophyceae</taxon>
        <taxon>Suessiales</taxon>
        <taxon>Symbiodiniaceae</taxon>
        <taxon>Cladocopium</taxon>
    </lineage>
</organism>
<evidence type="ECO:0000256" key="1">
    <source>
        <dbReference type="SAM" id="Coils"/>
    </source>
</evidence>
<feature type="region of interest" description="Disordered" evidence="2">
    <location>
        <begin position="509"/>
        <end position="535"/>
    </location>
</feature>
<dbReference type="EMBL" id="CAMXCT030001197">
    <property type="protein sequence ID" value="CAL4775042.1"/>
    <property type="molecule type" value="Genomic_DNA"/>
</dbReference>
<evidence type="ECO:0000256" key="3">
    <source>
        <dbReference type="SAM" id="Phobius"/>
    </source>
</evidence>